<comment type="caution">
    <text evidence="3">The sequence shown here is derived from an EMBL/GenBank/DDBJ whole genome shotgun (WGS) entry which is preliminary data.</text>
</comment>
<feature type="signal peptide" evidence="1">
    <location>
        <begin position="1"/>
        <end position="25"/>
    </location>
</feature>
<dbReference type="AlphaFoldDB" id="A0A147EPJ4"/>
<dbReference type="PATRIC" id="fig|1079994.3.peg.1090"/>
<protein>
    <recommendedName>
        <fullName evidence="2">Glycoside-hydrolase family GH114 TIM-barrel domain-containing protein</fullName>
    </recommendedName>
</protein>
<evidence type="ECO:0000256" key="1">
    <source>
        <dbReference type="SAM" id="SignalP"/>
    </source>
</evidence>
<dbReference type="Pfam" id="PF03537">
    <property type="entry name" value="Glyco_hydro_114"/>
    <property type="match status" value="1"/>
</dbReference>
<dbReference type="InterPro" id="IPR017853">
    <property type="entry name" value="GH"/>
</dbReference>
<dbReference type="SUPFAM" id="SSF51445">
    <property type="entry name" value="(Trans)glycosidases"/>
    <property type="match status" value="1"/>
</dbReference>
<name>A0A147EPJ4_9MICO</name>
<organism evidence="3 4">
    <name type="scientific">Leucobacter chromiiresistens</name>
    <dbReference type="NCBI Taxonomy" id="1079994"/>
    <lineage>
        <taxon>Bacteria</taxon>
        <taxon>Bacillati</taxon>
        <taxon>Actinomycetota</taxon>
        <taxon>Actinomycetes</taxon>
        <taxon>Micrococcales</taxon>
        <taxon>Microbacteriaceae</taxon>
        <taxon>Leucobacter</taxon>
    </lineage>
</organism>
<dbReference type="PANTHER" id="PTHR35273">
    <property type="entry name" value="ALPHA-1,4 POLYGALACTOSAMINIDASE, PUTATIVE (AFU_ORTHOLOGUE AFUA_3G07890)-RELATED"/>
    <property type="match status" value="1"/>
</dbReference>
<gene>
    <name evidence="3" type="ORF">NS354_05025</name>
</gene>
<feature type="domain" description="Glycoside-hydrolase family GH114 TIM-barrel" evidence="2">
    <location>
        <begin position="51"/>
        <end position="266"/>
    </location>
</feature>
<accession>A0A147EPJ4</accession>
<dbReference type="InterPro" id="IPR004352">
    <property type="entry name" value="GH114_TIM-barrel"/>
</dbReference>
<feature type="chain" id="PRO_5038916550" description="Glycoside-hydrolase family GH114 TIM-barrel domain-containing protein" evidence="1">
    <location>
        <begin position="26"/>
        <end position="280"/>
    </location>
</feature>
<keyword evidence="4" id="KW-1185">Reference proteome</keyword>
<dbReference type="RefSeq" id="WP_058593497.1">
    <property type="nucleotide sequence ID" value="NZ_LDRK01000023.1"/>
</dbReference>
<evidence type="ECO:0000259" key="2">
    <source>
        <dbReference type="Pfam" id="PF03537"/>
    </source>
</evidence>
<keyword evidence="1" id="KW-0732">Signal</keyword>
<dbReference type="Proteomes" id="UP000070810">
    <property type="component" value="Unassembled WGS sequence"/>
</dbReference>
<dbReference type="Gene3D" id="3.20.20.70">
    <property type="entry name" value="Aldolase class I"/>
    <property type="match status" value="1"/>
</dbReference>
<evidence type="ECO:0000313" key="3">
    <source>
        <dbReference type="EMBL" id="KTR86364.1"/>
    </source>
</evidence>
<evidence type="ECO:0000313" key="4">
    <source>
        <dbReference type="Proteomes" id="UP000070810"/>
    </source>
</evidence>
<sequence length="280" mass="29665">MGWSEKWSRVLSGGALLAGTLALCAGCAASTPQSGADAGRIALPPSGGAPDYQLGGAYAPADAVDIVARDRSADPDPDRYSICYVNGFQTQPGERALWPDATLLHRDGTPVVDPDWPDEIILDTSSSDARSRILEIVAPWITGCAESGFDAVEFDNLDTYTRSEGAVSREDNLALAAAYVEVAHEAGLAAAQKNSAEDAELLRSSAGFDFAIAEECAAYLECGRYTDVYGAHVIDVEYDDALPRTFAEMCADHATPDSVVLRDRQLAVPGDAAHRFETCG</sequence>
<dbReference type="EMBL" id="LDRK01000023">
    <property type="protein sequence ID" value="KTR86364.1"/>
    <property type="molecule type" value="Genomic_DNA"/>
</dbReference>
<proteinExistence type="predicted"/>
<reference evidence="3 4" key="1">
    <citation type="journal article" date="2016" name="Front. Microbiol.">
        <title>Genomic Resource of Rice Seed Associated Bacteria.</title>
        <authorList>
            <person name="Midha S."/>
            <person name="Bansal K."/>
            <person name="Sharma S."/>
            <person name="Kumar N."/>
            <person name="Patil P.P."/>
            <person name="Chaudhry V."/>
            <person name="Patil P.B."/>
        </authorList>
    </citation>
    <scope>NUCLEOTIDE SEQUENCE [LARGE SCALE GENOMIC DNA]</scope>
    <source>
        <strain evidence="3 4">NS354</strain>
    </source>
</reference>
<dbReference type="InterPro" id="IPR013785">
    <property type="entry name" value="Aldolase_TIM"/>
</dbReference>
<dbReference type="PANTHER" id="PTHR35273:SF2">
    <property type="entry name" value="ALPHA-GALACTOSIDASE"/>
    <property type="match status" value="1"/>
</dbReference>